<dbReference type="Pfam" id="PF01557">
    <property type="entry name" value="FAA_hydrolase"/>
    <property type="match status" value="1"/>
</dbReference>
<evidence type="ECO:0000256" key="1">
    <source>
        <dbReference type="ARBA" id="ARBA00023239"/>
    </source>
</evidence>
<dbReference type="PANTHER" id="PTHR30143">
    <property type="entry name" value="ACID HYDRATASE"/>
    <property type="match status" value="1"/>
</dbReference>
<feature type="domain" description="Fumarylacetoacetase-like C-terminal" evidence="2">
    <location>
        <begin position="99"/>
        <end position="281"/>
    </location>
</feature>
<dbReference type="InterPro" id="IPR036663">
    <property type="entry name" value="Fumarylacetoacetase_C_sf"/>
</dbReference>
<evidence type="ECO:0000259" key="2">
    <source>
        <dbReference type="Pfam" id="PF01557"/>
    </source>
</evidence>
<keyword evidence="3" id="KW-0378">Hydrolase</keyword>
<gene>
    <name evidence="3" type="ORF">GCM10009575_048550</name>
</gene>
<dbReference type="GO" id="GO:0016787">
    <property type="term" value="F:hydrolase activity"/>
    <property type="evidence" value="ECO:0007669"/>
    <property type="project" value="UniProtKB-KW"/>
</dbReference>
<dbReference type="PANTHER" id="PTHR30143:SF0">
    <property type="entry name" value="2-KETO-4-PENTENOATE HYDRATASE"/>
    <property type="match status" value="1"/>
</dbReference>
<accession>A0ABP4AI03</accession>
<evidence type="ECO:0000313" key="3">
    <source>
        <dbReference type="EMBL" id="GAA0937017.1"/>
    </source>
</evidence>
<comment type="caution">
    <text evidence="3">The sequence shown here is derived from an EMBL/GenBank/DDBJ whole genome shotgun (WGS) entry which is preliminary data.</text>
</comment>
<keyword evidence="4" id="KW-1185">Reference proteome</keyword>
<protein>
    <submittedName>
        <fullName evidence="3">Fumarylacetoacetate hydrolase family protein</fullName>
    </submittedName>
</protein>
<dbReference type="Proteomes" id="UP001500418">
    <property type="component" value="Unassembled WGS sequence"/>
</dbReference>
<proteinExistence type="predicted"/>
<organism evidence="3 4">
    <name type="scientific">Streptomyces rhizosphaericus</name>
    <dbReference type="NCBI Taxonomy" id="114699"/>
    <lineage>
        <taxon>Bacteria</taxon>
        <taxon>Bacillati</taxon>
        <taxon>Actinomycetota</taxon>
        <taxon>Actinomycetes</taxon>
        <taxon>Kitasatosporales</taxon>
        <taxon>Streptomycetaceae</taxon>
        <taxon>Streptomyces</taxon>
        <taxon>Streptomyces violaceusniger group</taxon>
    </lineage>
</organism>
<keyword evidence="1" id="KW-0456">Lyase</keyword>
<dbReference type="InterPro" id="IPR011234">
    <property type="entry name" value="Fumarylacetoacetase-like_C"/>
</dbReference>
<evidence type="ECO:0000313" key="4">
    <source>
        <dbReference type="Proteomes" id="UP001500418"/>
    </source>
</evidence>
<dbReference type="SUPFAM" id="SSF56529">
    <property type="entry name" value="FAH"/>
    <property type="match status" value="1"/>
</dbReference>
<sequence>MNRELVAELGRRLWQAGYGAAAVGSAAADSAAVDPAAVDSAAVDSPAVDSAVADQLDGLEMAYAVQRATHDLAIAAGERAIGYKVGLTAQPARETFGADEPAAGYLLASRLLEDGEPLATAGLFAPLAEVEVAFTLGEALPGPRVTARDVRDATAAVAPAFEIVDSRWRGGARTLPMLVADNTNAARAMVGSSVAPASVELSKIAATLTIGSRTVPGSAAAVMGDPAEAVAWLARHLLRGGRRLEAGDIVLSGTLCAPTAISAGDHLVADLGELGRIALDVN</sequence>
<dbReference type="Gene3D" id="3.90.850.10">
    <property type="entry name" value="Fumarylacetoacetase-like, C-terminal domain"/>
    <property type="match status" value="1"/>
</dbReference>
<dbReference type="EMBL" id="BAAAID010000031">
    <property type="protein sequence ID" value="GAA0937017.1"/>
    <property type="molecule type" value="Genomic_DNA"/>
</dbReference>
<name>A0ABP4AI03_9ACTN</name>
<reference evidence="4" key="1">
    <citation type="journal article" date="2019" name="Int. J. Syst. Evol. Microbiol.">
        <title>The Global Catalogue of Microorganisms (GCM) 10K type strain sequencing project: providing services to taxonomists for standard genome sequencing and annotation.</title>
        <authorList>
            <consortium name="The Broad Institute Genomics Platform"/>
            <consortium name="The Broad Institute Genome Sequencing Center for Infectious Disease"/>
            <person name="Wu L."/>
            <person name="Ma J."/>
        </authorList>
    </citation>
    <scope>NUCLEOTIDE SEQUENCE [LARGE SCALE GENOMIC DNA]</scope>
    <source>
        <strain evidence="4">JCM 11444</strain>
    </source>
</reference>
<dbReference type="InterPro" id="IPR050772">
    <property type="entry name" value="Hydratase-Decarb/MhpD_sf"/>
</dbReference>